<keyword evidence="4" id="KW-1003">Cell membrane</keyword>
<evidence type="ECO:0000256" key="4">
    <source>
        <dbReference type="ARBA" id="ARBA00022475"/>
    </source>
</evidence>
<dbReference type="RefSeq" id="WP_149390623.1">
    <property type="nucleotide sequence ID" value="NZ_SMRS01000004.1"/>
</dbReference>
<gene>
    <name evidence="15" type="ORF">E1H14_06385</name>
</gene>
<name>A0A5A9W3C6_9GAMM</name>
<evidence type="ECO:0000256" key="1">
    <source>
        <dbReference type="ARBA" id="ARBA00004651"/>
    </source>
</evidence>
<organism evidence="15 16">
    <name type="scientific">Nitrincola tapanii</name>
    <dbReference type="NCBI Taxonomy" id="1708751"/>
    <lineage>
        <taxon>Bacteria</taxon>
        <taxon>Pseudomonadati</taxon>
        <taxon>Pseudomonadota</taxon>
        <taxon>Gammaproteobacteria</taxon>
        <taxon>Oceanospirillales</taxon>
        <taxon>Oceanospirillaceae</taxon>
        <taxon>Nitrincola</taxon>
    </lineage>
</organism>
<keyword evidence="6" id="KW-0769">Symport</keyword>
<keyword evidence="16" id="KW-1185">Reference proteome</keyword>
<reference evidence="15 16" key="1">
    <citation type="submission" date="2019-03" db="EMBL/GenBank/DDBJ databases">
        <title>Nitrincola sp. nov. isolated from an Indian soda lake.</title>
        <authorList>
            <person name="Joshi A."/>
            <person name="Thite S.V."/>
            <person name="Joseph N."/>
            <person name="Dhotre D."/>
            <person name="Moorthy M."/>
            <person name="Shouche Y.S."/>
        </authorList>
    </citation>
    <scope>NUCLEOTIDE SEQUENCE [LARGE SCALE GENOMIC DNA]</scope>
    <source>
        <strain evidence="15 16">MEB193</strain>
    </source>
</reference>
<keyword evidence="7 14" id="KW-1133">Transmembrane helix</keyword>
<keyword evidence="10 14" id="KW-0472">Membrane</keyword>
<feature type="transmembrane region" description="Helical" evidence="14">
    <location>
        <begin position="188"/>
        <end position="214"/>
    </location>
</feature>
<dbReference type="PANTHER" id="PTHR48086:SF3">
    <property type="entry name" value="SODIUM_PROLINE SYMPORTER"/>
    <property type="match status" value="1"/>
</dbReference>
<keyword evidence="11" id="KW-0739">Sodium transport</keyword>
<feature type="coiled-coil region" evidence="13">
    <location>
        <begin position="664"/>
        <end position="698"/>
    </location>
</feature>
<feature type="transmembrane region" description="Helical" evidence="14">
    <location>
        <begin position="281"/>
        <end position="307"/>
    </location>
</feature>
<evidence type="ECO:0000256" key="6">
    <source>
        <dbReference type="ARBA" id="ARBA00022847"/>
    </source>
</evidence>
<feature type="transmembrane region" description="Helical" evidence="14">
    <location>
        <begin position="327"/>
        <end position="346"/>
    </location>
</feature>
<accession>A0A5A9W3C6</accession>
<dbReference type="GO" id="GO:0015293">
    <property type="term" value="F:symporter activity"/>
    <property type="evidence" value="ECO:0007669"/>
    <property type="project" value="UniProtKB-KW"/>
</dbReference>
<feature type="transmembrane region" description="Helical" evidence="14">
    <location>
        <begin position="243"/>
        <end position="260"/>
    </location>
</feature>
<evidence type="ECO:0000256" key="13">
    <source>
        <dbReference type="SAM" id="Coils"/>
    </source>
</evidence>
<keyword evidence="5 14" id="KW-0812">Transmembrane</keyword>
<evidence type="ECO:0000256" key="14">
    <source>
        <dbReference type="SAM" id="Phobius"/>
    </source>
</evidence>
<comment type="catalytic activity">
    <reaction evidence="12">
        <text>L-proline(in) + Na(+)(in) = L-proline(out) + Na(+)(out)</text>
        <dbReference type="Rhea" id="RHEA:28967"/>
        <dbReference type="ChEBI" id="CHEBI:29101"/>
        <dbReference type="ChEBI" id="CHEBI:60039"/>
    </reaction>
</comment>
<feature type="transmembrane region" description="Helical" evidence="14">
    <location>
        <begin position="496"/>
        <end position="515"/>
    </location>
</feature>
<evidence type="ECO:0000256" key="3">
    <source>
        <dbReference type="ARBA" id="ARBA00022448"/>
    </source>
</evidence>
<feature type="transmembrane region" description="Helical" evidence="14">
    <location>
        <begin position="37"/>
        <end position="56"/>
    </location>
</feature>
<dbReference type="PANTHER" id="PTHR48086">
    <property type="entry name" value="SODIUM/PROLINE SYMPORTER-RELATED"/>
    <property type="match status" value="1"/>
</dbReference>
<dbReference type="GO" id="GO:0006814">
    <property type="term" value="P:sodium ion transport"/>
    <property type="evidence" value="ECO:0007669"/>
    <property type="project" value="UniProtKB-KW"/>
</dbReference>
<feature type="transmembrane region" description="Helical" evidence="14">
    <location>
        <begin position="402"/>
        <end position="424"/>
    </location>
</feature>
<evidence type="ECO:0000256" key="9">
    <source>
        <dbReference type="ARBA" id="ARBA00023065"/>
    </source>
</evidence>
<evidence type="ECO:0000256" key="12">
    <source>
        <dbReference type="ARBA" id="ARBA00033708"/>
    </source>
</evidence>
<keyword evidence="3" id="KW-0813">Transport</keyword>
<evidence type="ECO:0000256" key="2">
    <source>
        <dbReference type="ARBA" id="ARBA00006434"/>
    </source>
</evidence>
<keyword evidence="13" id="KW-0175">Coiled coil</keyword>
<feature type="transmembrane region" description="Helical" evidence="14">
    <location>
        <begin position="376"/>
        <end position="396"/>
    </location>
</feature>
<dbReference type="OrthoDB" id="9764438at2"/>
<evidence type="ECO:0000313" key="15">
    <source>
        <dbReference type="EMBL" id="KAA0875043.1"/>
    </source>
</evidence>
<comment type="caution">
    <text evidence="15">The sequence shown here is derived from an EMBL/GenBank/DDBJ whole genome shotgun (WGS) entry which is preliminary data.</text>
</comment>
<comment type="similarity">
    <text evidence="2">Belongs to the sodium:solute symporter (SSF) (TC 2.A.21) family.</text>
</comment>
<feature type="transmembrane region" description="Helical" evidence="14">
    <location>
        <begin position="436"/>
        <end position="458"/>
    </location>
</feature>
<dbReference type="Proteomes" id="UP000325302">
    <property type="component" value="Unassembled WGS sequence"/>
</dbReference>
<keyword evidence="8" id="KW-0915">Sodium</keyword>
<dbReference type="InterPro" id="IPR001734">
    <property type="entry name" value="Na/solute_symporter"/>
</dbReference>
<evidence type="ECO:0000256" key="7">
    <source>
        <dbReference type="ARBA" id="ARBA00022989"/>
    </source>
</evidence>
<sequence>MFSAQTVILVVSIYMALLFALALWVEHRTRHRSSSVMPGWVYALSMAVFFTSWTFYGSVGFAVHSGPLFLAIYVGALISVLFWPVTLRRMVAVKEAFRITSIADFISTRYRRSQKIAALVTVIALSGIAPYIALQLTAIVNSFSIITGELPQPGNWDFNGFLVTGIMLLFTIVFGIRHLDPTERHSGMIAVLVAECLVKLGAFLAVGIFITFGIHGGFSNLLLQLQERDITQLTQFGATPNSGMMWMTLIVLGFAAVQLLPRQFHVGVVESSDQRHVKTAVWLFPLYLILINIFVLPIAAAGLLLGLPAESADFFVLLVPQLLGQDLITLLAYIGGFSAATGMVIISTMTLSTMTSNHLILPICERVSLLEPLRGYLLQIRWVIAACILFSAYVLAMVLSNSYILVAMGLISFVAVLQFLPVVFGGMFWRHGNSLGALLGLLAGYLIWGWTLIIPSMIQEGWLPEAILHQGPLGIVWLKPQAFLGLEGLPPVVHSVIWSLSFNLLFYVLGSWFFSPSKEERTLSREFMAAMLSRGKPSGKARPTGLDAYVAFEPKFSEAQDLLTRYLGADKTDEALAKIADDLQVTNKSYITVIELMEFHRMLEQVLAGSIGAASAHAAMVERIQYSEREAADLKALYSHLVNELQGQLRQDAEPSQHSGYMFLDQMQSQIDELEHTISQQEKKIKGLEEKLDKRFKQMFRYRVEAQKARVETENLKRKLLEVSESDS</sequence>
<evidence type="ECO:0000256" key="5">
    <source>
        <dbReference type="ARBA" id="ARBA00022692"/>
    </source>
</evidence>
<feature type="transmembrane region" description="Helical" evidence="14">
    <location>
        <begin position="116"/>
        <end position="138"/>
    </location>
</feature>
<evidence type="ECO:0000313" key="16">
    <source>
        <dbReference type="Proteomes" id="UP000325302"/>
    </source>
</evidence>
<comment type="subcellular location">
    <subcellularLocation>
        <location evidence="1">Cell membrane</location>
        <topology evidence="1">Multi-pass membrane protein</topology>
    </subcellularLocation>
</comment>
<protein>
    <submittedName>
        <fullName evidence="15">Uncharacterized protein</fullName>
    </submittedName>
</protein>
<evidence type="ECO:0000256" key="10">
    <source>
        <dbReference type="ARBA" id="ARBA00023136"/>
    </source>
</evidence>
<dbReference type="AlphaFoldDB" id="A0A5A9W3C6"/>
<feature type="transmembrane region" description="Helical" evidence="14">
    <location>
        <begin position="6"/>
        <end position="25"/>
    </location>
</feature>
<dbReference type="InterPro" id="IPR038377">
    <property type="entry name" value="Na/Glc_symporter_sf"/>
</dbReference>
<dbReference type="Gene3D" id="1.20.1730.10">
    <property type="entry name" value="Sodium/glucose cotransporter"/>
    <property type="match status" value="1"/>
</dbReference>
<dbReference type="GO" id="GO:0005886">
    <property type="term" value="C:plasma membrane"/>
    <property type="evidence" value="ECO:0007669"/>
    <property type="project" value="UniProtKB-SubCell"/>
</dbReference>
<dbReference type="PROSITE" id="PS50283">
    <property type="entry name" value="NA_SOLUT_SYMP_3"/>
    <property type="match status" value="1"/>
</dbReference>
<dbReference type="InterPro" id="IPR050277">
    <property type="entry name" value="Sodium:Solute_Symporter"/>
</dbReference>
<feature type="transmembrane region" description="Helical" evidence="14">
    <location>
        <begin position="68"/>
        <end position="87"/>
    </location>
</feature>
<evidence type="ECO:0000256" key="8">
    <source>
        <dbReference type="ARBA" id="ARBA00023053"/>
    </source>
</evidence>
<evidence type="ECO:0000256" key="11">
    <source>
        <dbReference type="ARBA" id="ARBA00023201"/>
    </source>
</evidence>
<feature type="transmembrane region" description="Helical" evidence="14">
    <location>
        <begin position="158"/>
        <end position="176"/>
    </location>
</feature>
<dbReference type="EMBL" id="SMRS01000004">
    <property type="protein sequence ID" value="KAA0875043.1"/>
    <property type="molecule type" value="Genomic_DNA"/>
</dbReference>
<proteinExistence type="inferred from homology"/>
<keyword evidence="9" id="KW-0406">Ion transport</keyword>